<protein>
    <submittedName>
        <fullName evidence="1">Uncharacterized protein</fullName>
    </submittedName>
</protein>
<organism evidence="1">
    <name type="scientific">marine sediment metagenome</name>
    <dbReference type="NCBI Taxonomy" id="412755"/>
    <lineage>
        <taxon>unclassified sequences</taxon>
        <taxon>metagenomes</taxon>
        <taxon>ecological metagenomes</taxon>
    </lineage>
</organism>
<accession>A0A0F9N871</accession>
<gene>
    <name evidence="1" type="ORF">LCGC14_1060560</name>
</gene>
<reference evidence="1" key="1">
    <citation type="journal article" date="2015" name="Nature">
        <title>Complex archaea that bridge the gap between prokaryotes and eukaryotes.</title>
        <authorList>
            <person name="Spang A."/>
            <person name="Saw J.H."/>
            <person name="Jorgensen S.L."/>
            <person name="Zaremba-Niedzwiedzka K."/>
            <person name="Martijn J."/>
            <person name="Lind A.E."/>
            <person name="van Eijk R."/>
            <person name="Schleper C."/>
            <person name="Guy L."/>
            <person name="Ettema T.J."/>
        </authorList>
    </citation>
    <scope>NUCLEOTIDE SEQUENCE</scope>
</reference>
<dbReference type="EMBL" id="LAZR01004499">
    <property type="protein sequence ID" value="KKN08057.1"/>
    <property type="molecule type" value="Genomic_DNA"/>
</dbReference>
<proteinExistence type="predicted"/>
<comment type="caution">
    <text evidence="1">The sequence shown here is derived from an EMBL/GenBank/DDBJ whole genome shotgun (WGS) entry which is preliminary data.</text>
</comment>
<dbReference type="AlphaFoldDB" id="A0A0F9N871"/>
<evidence type="ECO:0000313" key="1">
    <source>
        <dbReference type="EMBL" id="KKN08057.1"/>
    </source>
</evidence>
<name>A0A0F9N871_9ZZZZ</name>
<sequence length="62" mass="6432">MVTQVRSLINLAQAAQALALTTEGIRVSKKKKKTTKDILGLGVKSIVGVSLIRATGQAAGNL</sequence>